<organism evidence="2">
    <name type="scientific">uncultured Caudovirales phage</name>
    <dbReference type="NCBI Taxonomy" id="2100421"/>
    <lineage>
        <taxon>Viruses</taxon>
        <taxon>Duplodnaviria</taxon>
        <taxon>Heunggongvirae</taxon>
        <taxon>Uroviricota</taxon>
        <taxon>Caudoviricetes</taxon>
        <taxon>Peduoviridae</taxon>
        <taxon>Maltschvirus</taxon>
        <taxon>Maltschvirus maltsch</taxon>
    </lineage>
</organism>
<dbReference type="InterPro" id="IPR011604">
    <property type="entry name" value="PDDEXK-like_dom_sf"/>
</dbReference>
<dbReference type="Pfam" id="PF12705">
    <property type="entry name" value="PDDEXK_1"/>
    <property type="match status" value="1"/>
</dbReference>
<evidence type="ECO:0000313" key="2">
    <source>
        <dbReference type="EMBL" id="CAB4187269.1"/>
    </source>
</evidence>
<name>A0A6J5QRF2_9CAUD</name>
<protein>
    <submittedName>
        <fullName evidence="2">PD-(D/E)XK nuclease superfamily</fullName>
    </submittedName>
</protein>
<reference evidence="2" key="1">
    <citation type="submission" date="2020-05" db="EMBL/GenBank/DDBJ databases">
        <authorList>
            <person name="Chiriac C."/>
            <person name="Salcher M."/>
            <person name="Ghai R."/>
            <person name="Kavagutti S V."/>
        </authorList>
    </citation>
    <scope>NUCLEOTIDE SEQUENCE</scope>
</reference>
<feature type="domain" description="PD-(D/E)XK endonuclease-like" evidence="1">
    <location>
        <begin position="10"/>
        <end position="263"/>
    </location>
</feature>
<dbReference type="InterPro" id="IPR038726">
    <property type="entry name" value="PDDEXK_AddAB-type"/>
</dbReference>
<sequence length="280" mass="30923">MTNIPNGEVSASKFNTAFGRAGCGMKFYYRYIEKIRGPVNAGLLAGIAFDQATRAYHDSLIDNKPSLEYMGVFAREWENPQEENRDGEIVDYDLSGAPMDILERGATALRTYVNSTAGMVPIDTQVFVEREFEETDAKLIGYIDLIEEVDGGVCVTDVKSSLSGKKKWTVEEAARDAQLGIYSILADGDVKAVGWRHARLGGKIEVGATHVATPNRDTVLRRITGWMSDLEHWCTTGDFAPTGLDRDAWVCSAKYCDYYNRCPHGAATRTVIPMTIGGRK</sequence>
<dbReference type="EMBL" id="LR797105">
    <property type="protein sequence ID" value="CAB4187269.1"/>
    <property type="molecule type" value="Genomic_DNA"/>
</dbReference>
<accession>A0A6J5QRF2</accession>
<evidence type="ECO:0000259" key="1">
    <source>
        <dbReference type="Pfam" id="PF12705"/>
    </source>
</evidence>
<proteinExistence type="predicted"/>
<dbReference type="Gene3D" id="3.90.320.10">
    <property type="match status" value="1"/>
</dbReference>
<gene>
    <name evidence="2" type="ORF">UFOVP1158_4</name>
</gene>